<dbReference type="EMBL" id="CP026377">
    <property type="protein sequence ID" value="AUX94415.1"/>
    <property type="molecule type" value="Genomic_DNA"/>
</dbReference>
<dbReference type="NCBIfam" id="NF007049">
    <property type="entry name" value="PRK09502.1"/>
    <property type="match status" value="1"/>
</dbReference>
<dbReference type="PANTHER" id="PTHR10072:SF41">
    <property type="entry name" value="IRON-SULFUR CLUSTER ASSEMBLY 1 HOMOLOG, MITOCHONDRIAL"/>
    <property type="match status" value="1"/>
</dbReference>
<comment type="function">
    <text evidence="6 8">Is able to transfer iron-sulfur clusters to apo-ferredoxin. Multiple cycles of [2Fe2S] cluster formation and transfer are observed, suggesting that IscA acts catalytically. Recruits intracellular free iron so as to provide iron for the assembly of transient iron-sulfur cluster in IscU in the presence of IscS, L-cysteine and the thioredoxin reductase system TrxA/TrxB.</text>
</comment>
<dbReference type="Proteomes" id="UP000238365">
    <property type="component" value="Chromosome"/>
</dbReference>
<evidence type="ECO:0000256" key="5">
    <source>
        <dbReference type="ARBA" id="ARBA00032050"/>
    </source>
</evidence>
<feature type="domain" description="Core" evidence="9">
    <location>
        <begin position="1"/>
        <end position="103"/>
    </location>
</feature>
<reference evidence="10 11" key="1">
    <citation type="submission" date="2018-01" db="EMBL/GenBank/DDBJ databases">
        <title>Complete and assembled Genome of Pantoea gaviniae DSM22758T.</title>
        <authorList>
            <person name="Stevens M.J.A."/>
            <person name="Zurfluh K."/>
            <person name="Stephan R."/>
        </authorList>
    </citation>
    <scope>NUCLEOTIDE SEQUENCE [LARGE SCALE GENOMIC DNA]</scope>
    <source>
        <strain evidence="10 11">DSM 22758</strain>
    </source>
</reference>
<sequence>MSITLSDSAATRVNAFLHNRGKGFGLRLGVRTSGCSGMAYVLEFVDAPEPEDTVFADKGVKVVIDPKSLIYLDGTELDFVKEGLNEGFKFNNPNMKDECGCGESFNV</sequence>
<accession>A0A1X1DFI4</accession>
<dbReference type="OrthoDB" id="9801228at2"/>
<comment type="cofactor">
    <cofactor evidence="8">
        <name>Fe cation</name>
        <dbReference type="ChEBI" id="CHEBI:24875"/>
    </cofactor>
    <text evidence="8">Binds 2 iron ions per dimer. The dimer may bind additional iron ions.</text>
</comment>
<comment type="similarity">
    <text evidence="1 8">Belongs to the HesB/IscA family.</text>
</comment>
<dbReference type="PROSITE" id="PS01152">
    <property type="entry name" value="HESB"/>
    <property type="match status" value="1"/>
</dbReference>
<evidence type="ECO:0000256" key="3">
    <source>
        <dbReference type="ARBA" id="ARBA00022723"/>
    </source>
</evidence>
<dbReference type="GO" id="GO:0051537">
    <property type="term" value="F:2 iron, 2 sulfur cluster binding"/>
    <property type="evidence" value="ECO:0007669"/>
    <property type="project" value="TreeGrafter"/>
</dbReference>
<dbReference type="Gene3D" id="2.60.300.12">
    <property type="entry name" value="HesB-like domain"/>
    <property type="match status" value="1"/>
</dbReference>
<dbReference type="InterPro" id="IPR050322">
    <property type="entry name" value="Fe-S_cluster_asmbl/transfer"/>
</dbReference>
<dbReference type="GO" id="GO:0005829">
    <property type="term" value="C:cytosol"/>
    <property type="evidence" value="ECO:0007669"/>
    <property type="project" value="TreeGrafter"/>
</dbReference>
<evidence type="ECO:0000259" key="9">
    <source>
        <dbReference type="Pfam" id="PF01521"/>
    </source>
</evidence>
<feature type="binding site" evidence="8">
    <location>
        <position position="35"/>
    </location>
    <ligand>
        <name>Fe cation</name>
        <dbReference type="ChEBI" id="CHEBI:24875"/>
    </ligand>
</feature>
<dbReference type="InterPro" id="IPR000361">
    <property type="entry name" value="ATAP_core_dom"/>
</dbReference>
<evidence type="ECO:0000313" key="11">
    <source>
        <dbReference type="Proteomes" id="UP000238365"/>
    </source>
</evidence>
<dbReference type="GO" id="GO:0005506">
    <property type="term" value="F:iron ion binding"/>
    <property type="evidence" value="ECO:0007669"/>
    <property type="project" value="UniProtKB-UniRule"/>
</dbReference>
<proteinExistence type="inferred from homology"/>
<evidence type="ECO:0000256" key="1">
    <source>
        <dbReference type="ARBA" id="ARBA00006718"/>
    </source>
</evidence>
<protein>
    <recommendedName>
        <fullName evidence="2 8">Iron-binding protein IscA</fullName>
    </recommendedName>
    <alternativeName>
        <fullName evidence="5 8">Iron-sulfur cluster assembly protein</fullName>
    </alternativeName>
</protein>
<dbReference type="GO" id="GO:0016226">
    <property type="term" value="P:iron-sulfur cluster assembly"/>
    <property type="evidence" value="ECO:0007669"/>
    <property type="project" value="UniProtKB-UniRule"/>
</dbReference>
<evidence type="ECO:0000256" key="7">
    <source>
        <dbReference type="ARBA" id="ARBA00063755"/>
    </source>
</evidence>
<dbReference type="RefSeq" id="WP_104958241.1">
    <property type="nucleotide sequence ID" value="NZ_CP026377.1"/>
</dbReference>
<keyword evidence="11" id="KW-1185">Reference proteome</keyword>
<dbReference type="InterPro" id="IPR011302">
    <property type="entry name" value="IscA_proteobact"/>
</dbReference>
<dbReference type="InterPro" id="IPR016092">
    <property type="entry name" value="ATAP"/>
</dbReference>
<feature type="binding site" evidence="8">
    <location>
        <position position="99"/>
    </location>
    <ligand>
        <name>Fe cation</name>
        <dbReference type="ChEBI" id="CHEBI:24875"/>
    </ligand>
</feature>
<dbReference type="PANTHER" id="PTHR10072">
    <property type="entry name" value="IRON-SULFUR CLUSTER ASSEMBLY PROTEIN"/>
    <property type="match status" value="1"/>
</dbReference>
<dbReference type="InterPro" id="IPR035903">
    <property type="entry name" value="HesB-like_dom_sf"/>
</dbReference>
<evidence type="ECO:0000256" key="2">
    <source>
        <dbReference type="ARBA" id="ARBA00014591"/>
    </source>
</evidence>
<gene>
    <name evidence="8" type="primary">iscA</name>
    <name evidence="10" type="ORF">C2E15_15950</name>
</gene>
<evidence type="ECO:0000256" key="8">
    <source>
        <dbReference type="HAMAP-Rule" id="MF_01429"/>
    </source>
</evidence>
<evidence type="ECO:0000256" key="4">
    <source>
        <dbReference type="ARBA" id="ARBA00023004"/>
    </source>
</evidence>
<feature type="binding site" evidence="8">
    <location>
        <position position="101"/>
    </location>
    <ligand>
        <name>Fe cation</name>
        <dbReference type="ChEBI" id="CHEBI:24875"/>
    </ligand>
</feature>
<keyword evidence="3 8" id="KW-0479">Metal-binding</keyword>
<dbReference type="KEGG" id="pgz:C2E15_15950"/>
<dbReference type="SUPFAM" id="SSF89360">
    <property type="entry name" value="HesB-like domain"/>
    <property type="match status" value="1"/>
</dbReference>
<dbReference type="Pfam" id="PF01521">
    <property type="entry name" value="Fe-S_biosyn"/>
    <property type="match status" value="1"/>
</dbReference>
<dbReference type="NCBIfam" id="TIGR02011">
    <property type="entry name" value="IscA"/>
    <property type="match status" value="1"/>
</dbReference>
<dbReference type="FunFam" id="2.60.300.12:FF:000001">
    <property type="entry name" value="Iron-binding protein IscA"/>
    <property type="match status" value="1"/>
</dbReference>
<comment type="subunit">
    <text evidence="7 8">Homodimer; may form tetramers and higher multimers.</text>
</comment>
<evidence type="ECO:0000256" key="6">
    <source>
        <dbReference type="ARBA" id="ARBA00054942"/>
    </source>
</evidence>
<keyword evidence="4 8" id="KW-0408">Iron</keyword>
<dbReference type="HAMAP" id="MF_01429">
    <property type="entry name" value="Fe_S_insert_IscA"/>
    <property type="match status" value="1"/>
</dbReference>
<dbReference type="AlphaFoldDB" id="A0A1X1DFI4"/>
<name>A0A1X1DFI4_9GAMM</name>
<dbReference type="NCBIfam" id="TIGR00049">
    <property type="entry name" value="iron-sulfur cluster assembly accessory protein"/>
    <property type="match status" value="1"/>
</dbReference>
<dbReference type="InterPro" id="IPR017870">
    <property type="entry name" value="FeS_cluster_insertion_CS"/>
</dbReference>
<organism evidence="10 11">
    <name type="scientific">Mixta gaviniae</name>
    <dbReference type="NCBI Taxonomy" id="665914"/>
    <lineage>
        <taxon>Bacteria</taxon>
        <taxon>Pseudomonadati</taxon>
        <taxon>Pseudomonadota</taxon>
        <taxon>Gammaproteobacteria</taxon>
        <taxon>Enterobacterales</taxon>
        <taxon>Erwiniaceae</taxon>
        <taxon>Mixta</taxon>
    </lineage>
</organism>
<evidence type="ECO:0000313" key="10">
    <source>
        <dbReference type="EMBL" id="AUX94415.1"/>
    </source>
</evidence>